<organism evidence="4 5">
    <name type="scientific">Planobispora takensis</name>
    <dbReference type="NCBI Taxonomy" id="1367882"/>
    <lineage>
        <taxon>Bacteria</taxon>
        <taxon>Bacillati</taxon>
        <taxon>Actinomycetota</taxon>
        <taxon>Actinomycetes</taxon>
        <taxon>Streptosporangiales</taxon>
        <taxon>Streptosporangiaceae</taxon>
        <taxon>Planobispora</taxon>
    </lineage>
</organism>
<accession>A0A8J3WXZ0</accession>
<dbReference type="SUPFAM" id="SSF52091">
    <property type="entry name" value="SpoIIaa-like"/>
    <property type="match status" value="1"/>
</dbReference>
<dbReference type="CDD" id="cd07043">
    <property type="entry name" value="STAS_anti-anti-sigma_factors"/>
    <property type="match status" value="1"/>
</dbReference>
<comment type="caution">
    <text evidence="4">The sequence shown here is derived from an EMBL/GenBank/DDBJ whole genome shotgun (WGS) entry which is preliminary data.</text>
</comment>
<reference evidence="4" key="1">
    <citation type="submission" date="2021-01" db="EMBL/GenBank/DDBJ databases">
        <title>Whole genome shotgun sequence of Planobispora takensis NBRC 109077.</title>
        <authorList>
            <person name="Komaki H."/>
            <person name="Tamura T."/>
        </authorList>
    </citation>
    <scope>NUCLEOTIDE SEQUENCE</scope>
    <source>
        <strain evidence="4">NBRC 109077</strain>
    </source>
</reference>
<dbReference type="NCBIfam" id="TIGR00377">
    <property type="entry name" value="ant_ant_sig"/>
    <property type="match status" value="1"/>
</dbReference>
<dbReference type="PROSITE" id="PS50801">
    <property type="entry name" value="STAS"/>
    <property type="match status" value="1"/>
</dbReference>
<evidence type="ECO:0000256" key="1">
    <source>
        <dbReference type="ARBA" id="ARBA00009013"/>
    </source>
</evidence>
<dbReference type="PANTHER" id="PTHR33495">
    <property type="entry name" value="ANTI-SIGMA FACTOR ANTAGONIST TM_1081-RELATED-RELATED"/>
    <property type="match status" value="1"/>
</dbReference>
<evidence type="ECO:0000313" key="5">
    <source>
        <dbReference type="Proteomes" id="UP000634476"/>
    </source>
</evidence>
<evidence type="ECO:0000256" key="2">
    <source>
        <dbReference type="RuleBase" id="RU003749"/>
    </source>
</evidence>
<dbReference type="EMBL" id="BOOK01000066">
    <property type="protein sequence ID" value="GII05318.1"/>
    <property type="molecule type" value="Genomic_DNA"/>
</dbReference>
<name>A0A8J3WXZ0_9ACTN</name>
<dbReference type="GO" id="GO:0043856">
    <property type="term" value="F:anti-sigma factor antagonist activity"/>
    <property type="evidence" value="ECO:0007669"/>
    <property type="project" value="InterPro"/>
</dbReference>
<dbReference type="InterPro" id="IPR036513">
    <property type="entry name" value="STAS_dom_sf"/>
</dbReference>
<proteinExistence type="inferred from homology"/>
<sequence>MRGTVAAADPWYERPHAGPVPRVLPMMSTLFGPERRQPLTVAVSEHAGVLVARVSGDVDQSTAPLLRRHLHPLWGCSGVRALVLDMGEVSFIDSTGVGELIAVLRRCEELAMALALSGVHGIVARVLTITGLTRAFDIHPTTENALQAWVADADTA</sequence>
<feature type="domain" description="STAS" evidence="3">
    <location>
        <begin position="39"/>
        <end position="149"/>
    </location>
</feature>
<dbReference type="Gene3D" id="3.30.750.24">
    <property type="entry name" value="STAS domain"/>
    <property type="match status" value="1"/>
</dbReference>
<gene>
    <name evidence="4" type="ORF">Pta02_73260</name>
</gene>
<protein>
    <recommendedName>
        <fullName evidence="2">Anti-sigma factor antagonist</fullName>
    </recommendedName>
</protein>
<keyword evidence="5" id="KW-1185">Reference proteome</keyword>
<evidence type="ECO:0000259" key="3">
    <source>
        <dbReference type="PROSITE" id="PS50801"/>
    </source>
</evidence>
<dbReference type="PANTHER" id="PTHR33495:SF2">
    <property type="entry name" value="ANTI-SIGMA FACTOR ANTAGONIST TM_1081-RELATED"/>
    <property type="match status" value="1"/>
</dbReference>
<dbReference type="InterPro" id="IPR003658">
    <property type="entry name" value="Anti-sigma_ant"/>
</dbReference>
<dbReference type="InterPro" id="IPR002645">
    <property type="entry name" value="STAS_dom"/>
</dbReference>
<dbReference type="Pfam" id="PF01740">
    <property type="entry name" value="STAS"/>
    <property type="match status" value="1"/>
</dbReference>
<comment type="similarity">
    <text evidence="1 2">Belongs to the anti-sigma-factor antagonist family.</text>
</comment>
<dbReference type="AlphaFoldDB" id="A0A8J3WXZ0"/>
<dbReference type="Proteomes" id="UP000634476">
    <property type="component" value="Unassembled WGS sequence"/>
</dbReference>
<evidence type="ECO:0000313" key="4">
    <source>
        <dbReference type="EMBL" id="GII05318.1"/>
    </source>
</evidence>